<dbReference type="AlphaFoldDB" id="A0A7H4LL48"/>
<dbReference type="PANTHER" id="PTHR46890:SF48">
    <property type="entry name" value="RNA-DIRECTED DNA POLYMERASE"/>
    <property type="match status" value="1"/>
</dbReference>
<name>A0A7H4LL48_WHEAT</name>
<dbReference type="InterPro" id="IPR052343">
    <property type="entry name" value="Retrotransposon-Effector_Assoc"/>
</dbReference>
<evidence type="ECO:0000313" key="2">
    <source>
        <dbReference type="Proteomes" id="UP000280104"/>
    </source>
</evidence>
<dbReference type="EMBL" id="LS480641">
    <property type="protein sequence ID" value="SPT19336.1"/>
    <property type="molecule type" value="Genomic_DNA"/>
</dbReference>
<sequence>MNIELSKPYTPKEVKVALFQMAPSKAPGVDGFTAGFYQRHWDLLGNDVTAAVLDFLNGGELPSGLNDTSITLIPKVNGELLPYFTPSRGFRQGDPVSPFLFLLCAEGFSSLLKYYSGVTIDRGLRVSYRSPWVTHLLFADDSLIFHQCK</sequence>
<evidence type="ECO:0000313" key="1">
    <source>
        <dbReference type="EMBL" id="SPT19336.1"/>
    </source>
</evidence>
<organism evidence="1 2">
    <name type="scientific">Triticum aestivum</name>
    <name type="common">Wheat</name>
    <dbReference type="NCBI Taxonomy" id="4565"/>
    <lineage>
        <taxon>Eukaryota</taxon>
        <taxon>Viridiplantae</taxon>
        <taxon>Streptophyta</taxon>
        <taxon>Embryophyta</taxon>
        <taxon>Tracheophyta</taxon>
        <taxon>Spermatophyta</taxon>
        <taxon>Magnoliopsida</taxon>
        <taxon>Liliopsida</taxon>
        <taxon>Poales</taxon>
        <taxon>Poaceae</taxon>
        <taxon>BOP clade</taxon>
        <taxon>Pooideae</taxon>
        <taxon>Triticodae</taxon>
        <taxon>Triticeae</taxon>
        <taxon>Triticinae</taxon>
        <taxon>Triticum</taxon>
    </lineage>
</organism>
<gene>
    <name evidence="1" type="ORF">CAMPLR22A2D_LOCUS3951</name>
</gene>
<reference evidence="1 2" key="1">
    <citation type="submission" date="2018-05" db="EMBL/GenBank/DDBJ databases">
        <authorList>
            <person name="Thind KAUR A."/>
        </authorList>
    </citation>
    <scope>NUCLEOTIDE SEQUENCE [LARGE SCALE GENOMIC DNA]</scope>
</reference>
<dbReference type="PANTHER" id="PTHR46890">
    <property type="entry name" value="NON-LTR RETROLELEMENT REVERSE TRANSCRIPTASE-LIKE PROTEIN-RELATED"/>
    <property type="match status" value="1"/>
</dbReference>
<accession>A0A7H4LL48</accession>
<dbReference type="Proteomes" id="UP000280104">
    <property type="component" value="Chromosome II"/>
</dbReference>
<proteinExistence type="predicted"/>
<protein>
    <submittedName>
        <fullName evidence="1">Uncharacterized protein</fullName>
    </submittedName>
</protein>